<dbReference type="InterPro" id="IPR017945">
    <property type="entry name" value="DHBP_synth_RibB-like_a/b_dom"/>
</dbReference>
<feature type="binding site" evidence="13">
    <location>
        <position position="321"/>
    </location>
    <ligand>
        <name>GTP</name>
        <dbReference type="ChEBI" id="CHEBI:37565"/>
    </ligand>
</feature>
<keyword evidence="6 13" id="KW-0686">Riboflavin biosynthesis</keyword>
<comment type="cofactor">
    <cofactor evidence="13">
        <name>Zn(2+)</name>
        <dbReference type="ChEBI" id="CHEBI:29105"/>
    </cofactor>
    <text evidence="13">Binds 1 zinc ion per subunit.</text>
</comment>
<reference evidence="16" key="1">
    <citation type="journal article" date="2019" name="Int. J. Syst. Evol. Microbiol.">
        <title>The Global Catalogue of Microorganisms (GCM) 10K type strain sequencing project: providing services to taxonomists for standard genome sequencing and annotation.</title>
        <authorList>
            <consortium name="The Broad Institute Genomics Platform"/>
            <consortium name="The Broad Institute Genome Sequencing Center for Infectious Disease"/>
            <person name="Wu L."/>
            <person name="Ma J."/>
        </authorList>
    </citation>
    <scope>NUCLEOTIDE SEQUENCE [LARGE SCALE GENOMIC DNA]</scope>
    <source>
        <strain evidence="16">DT72</strain>
    </source>
</reference>
<dbReference type="SUPFAM" id="SSF55821">
    <property type="entry name" value="YrdC/RibB"/>
    <property type="match status" value="1"/>
</dbReference>
<feature type="binding site" evidence="13">
    <location>
        <position position="277"/>
    </location>
    <ligand>
        <name>GTP</name>
        <dbReference type="ChEBI" id="CHEBI:37565"/>
    </ligand>
</feature>
<evidence type="ECO:0000313" key="15">
    <source>
        <dbReference type="EMBL" id="MFD1811022.1"/>
    </source>
</evidence>
<gene>
    <name evidence="13 15" type="primary">ribA</name>
    <name evidence="15" type="ORF">ACFSJG_02240</name>
</gene>
<feature type="binding site" evidence="13">
    <location>
        <begin position="256"/>
        <end position="260"/>
    </location>
    <ligand>
        <name>GTP</name>
        <dbReference type="ChEBI" id="CHEBI:37565"/>
    </ligand>
</feature>
<dbReference type="EMBL" id="JBHUFB010000003">
    <property type="protein sequence ID" value="MFD1811022.1"/>
    <property type="molecule type" value="Genomic_DNA"/>
</dbReference>
<evidence type="ECO:0000256" key="11">
    <source>
        <dbReference type="ARBA" id="ARBA00023134"/>
    </source>
</evidence>
<evidence type="ECO:0000259" key="14">
    <source>
        <dbReference type="Pfam" id="PF00925"/>
    </source>
</evidence>
<keyword evidence="8 13" id="KW-0547">Nucleotide-binding</keyword>
<dbReference type="EC" id="3.5.4.25" evidence="13"/>
<comment type="catalytic activity">
    <reaction evidence="12 13">
        <text>GTP + 4 H2O = 2,5-diamino-6-hydroxy-4-(5-phosphoribosylamino)-pyrimidine + formate + 2 phosphate + 3 H(+)</text>
        <dbReference type="Rhea" id="RHEA:23704"/>
        <dbReference type="ChEBI" id="CHEBI:15377"/>
        <dbReference type="ChEBI" id="CHEBI:15378"/>
        <dbReference type="ChEBI" id="CHEBI:15740"/>
        <dbReference type="ChEBI" id="CHEBI:37565"/>
        <dbReference type="ChEBI" id="CHEBI:43474"/>
        <dbReference type="ChEBI" id="CHEBI:58614"/>
        <dbReference type="EC" id="3.5.4.25"/>
    </reaction>
</comment>
<evidence type="ECO:0000256" key="7">
    <source>
        <dbReference type="ARBA" id="ARBA00022723"/>
    </source>
</evidence>
<comment type="catalytic activity">
    <reaction evidence="1">
        <text>D-ribulose 5-phosphate = (2S)-2-hydroxy-3-oxobutyl phosphate + formate + H(+)</text>
        <dbReference type="Rhea" id="RHEA:18457"/>
        <dbReference type="ChEBI" id="CHEBI:15378"/>
        <dbReference type="ChEBI" id="CHEBI:15740"/>
        <dbReference type="ChEBI" id="CHEBI:58121"/>
        <dbReference type="ChEBI" id="CHEBI:58830"/>
        <dbReference type="EC" id="4.1.99.12"/>
    </reaction>
</comment>
<feature type="binding site" evidence="13">
    <location>
        <position position="356"/>
    </location>
    <ligand>
        <name>GTP</name>
        <dbReference type="ChEBI" id="CHEBI:37565"/>
    </ligand>
</feature>
<feature type="binding site" evidence="13">
    <location>
        <position position="274"/>
    </location>
    <ligand>
        <name>Zn(2+)</name>
        <dbReference type="ChEBI" id="CHEBI:29105"/>
        <note>catalytic</note>
    </ligand>
</feature>
<comment type="function">
    <text evidence="13">Catalyzes the conversion of GTP to 2,5-diamino-6-ribosylamino-4(3H)-pyrimidinone 5'-phosphate (DARP), formate and pyrophosphate.</text>
</comment>
<evidence type="ECO:0000256" key="12">
    <source>
        <dbReference type="ARBA" id="ARBA00049295"/>
    </source>
</evidence>
<comment type="function">
    <text evidence="2">Catalyzes the conversion of D-ribulose 5-phosphate to formate and 3,4-dihydroxy-2-butanone 4-phosphate.</text>
</comment>
<comment type="similarity">
    <text evidence="5">In the N-terminal section; belongs to the DHBP synthase family.</text>
</comment>
<dbReference type="Pfam" id="PF00926">
    <property type="entry name" value="DHBP_synthase"/>
    <property type="match status" value="1"/>
</dbReference>
<feature type="binding site" evidence="13">
    <location>
        <begin position="299"/>
        <end position="301"/>
    </location>
    <ligand>
        <name>GTP</name>
        <dbReference type="ChEBI" id="CHEBI:37565"/>
    </ligand>
</feature>
<organism evidence="15 16">
    <name type="scientific">Rhodococcus gannanensis</name>
    <dbReference type="NCBI Taxonomy" id="1960308"/>
    <lineage>
        <taxon>Bacteria</taxon>
        <taxon>Bacillati</taxon>
        <taxon>Actinomycetota</taxon>
        <taxon>Actinomycetes</taxon>
        <taxon>Mycobacteriales</taxon>
        <taxon>Nocardiaceae</taxon>
        <taxon>Rhodococcus</taxon>
    </lineage>
</organism>
<dbReference type="NCBIfam" id="TIGR00505">
    <property type="entry name" value="ribA"/>
    <property type="match status" value="1"/>
</dbReference>
<evidence type="ECO:0000256" key="2">
    <source>
        <dbReference type="ARBA" id="ARBA00002284"/>
    </source>
</evidence>
<dbReference type="InterPro" id="IPR000422">
    <property type="entry name" value="DHBP_synthase_RibB"/>
</dbReference>
<dbReference type="CDD" id="cd00641">
    <property type="entry name" value="GTP_cyclohydro2"/>
    <property type="match status" value="1"/>
</dbReference>
<evidence type="ECO:0000313" key="16">
    <source>
        <dbReference type="Proteomes" id="UP001597286"/>
    </source>
</evidence>
<keyword evidence="11 13" id="KW-0342">GTP-binding</keyword>
<evidence type="ECO:0000256" key="13">
    <source>
        <dbReference type="HAMAP-Rule" id="MF_00179"/>
    </source>
</evidence>
<dbReference type="InterPro" id="IPR036144">
    <property type="entry name" value="RibA-like_sf"/>
</dbReference>
<feature type="binding site" evidence="13">
    <location>
        <position position="272"/>
    </location>
    <ligand>
        <name>Zn(2+)</name>
        <dbReference type="ChEBI" id="CHEBI:29105"/>
        <note>catalytic</note>
    </ligand>
</feature>
<dbReference type="Pfam" id="PF00925">
    <property type="entry name" value="GTP_cyclohydro2"/>
    <property type="match status" value="1"/>
</dbReference>
<evidence type="ECO:0000256" key="8">
    <source>
        <dbReference type="ARBA" id="ARBA00022741"/>
    </source>
</evidence>
<protein>
    <recommendedName>
        <fullName evidence="13">GTP cyclohydrolase-2</fullName>
        <ecNumber evidence="13">3.5.4.25</ecNumber>
    </recommendedName>
    <alternativeName>
        <fullName evidence="13">GTP cyclohydrolase II</fullName>
    </alternativeName>
</protein>
<dbReference type="PANTHER" id="PTHR21327:SF18">
    <property type="entry name" value="3,4-DIHYDROXY-2-BUTANONE 4-PHOSPHATE SYNTHASE"/>
    <property type="match status" value="1"/>
</dbReference>
<accession>A0ABW4NXV6</accession>
<dbReference type="NCBIfam" id="TIGR00506">
    <property type="entry name" value="ribB"/>
    <property type="match status" value="1"/>
</dbReference>
<evidence type="ECO:0000256" key="3">
    <source>
        <dbReference type="ARBA" id="ARBA00004853"/>
    </source>
</evidence>
<keyword evidence="16" id="KW-1185">Reference proteome</keyword>
<evidence type="ECO:0000256" key="4">
    <source>
        <dbReference type="ARBA" id="ARBA00004904"/>
    </source>
</evidence>
<feature type="binding site" evidence="13">
    <location>
        <position position="261"/>
    </location>
    <ligand>
        <name>Zn(2+)</name>
        <dbReference type="ChEBI" id="CHEBI:29105"/>
        <note>catalytic</note>
    </ligand>
</feature>
<dbReference type="HAMAP" id="MF_00179">
    <property type="entry name" value="RibA"/>
    <property type="match status" value="1"/>
</dbReference>
<keyword evidence="10 13" id="KW-0862">Zinc</keyword>
<evidence type="ECO:0000256" key="5">
    <source>
        <dbReference type="ARBA" id="ARBA00005520"/>
    </source>
</evidence>
<proteinExistence type="inferred from homology"/>
<dbReference type="GO" id="GO:0003935">
    <property type="term" value="F:GTP cyclohydrolase II activity"/>
    <property type="evidence" value="ECO:0007669"/>
    <property type="project" value="UniProtKB-EC"/>
</dbReference>
<comment type="pathway">
    <text evidence="4">Cofactor biosynthesis; riboflavin biosynthesis; 2-hydroxy-3-oxobutyl phosphate from D-ribulose 5-phosphate: step 1/1.</text>
</comment>
<dbReference type="Gene3D" id="3.40.50.10990">
    <property type="entry name" value="GTP cyclohydrolase II"/>
    <property type="match status" value="1"/>
</dbReference>
<dbReference type="PANTHER" id="PTHR21327">
    <property type="entry name" value="GTP CYCLOHYDROLASE II-RELATED"/>
    <property type="match status" value="1"/>
</dbReference>
<dbReference type="Proteomes" id="UP001597286">
    <property type="component" value="Unassembled WGS sequence"/>
</dbReference>
<dbReference type="InterPro" id="IPR000926">
    <property type="entry name" value="RibA"/>
</dbReference>
<comment type="caution">
    <text evidence="15">The sequence shown here is derived from an EMBL/GenBank/DDBJ whole genome shotgun (WGS) entry which is preliminary data.</text>
</comment>
<evidence type="ECO:0000256" key="9">
    <source>
        <dbReference type="ARBA" id="ARBA00022801"/>
    </source>
</evidence>
<feature type="active site" description="Nucleophile" evidence="13">
    <location>
        <position position="335"/>
    </location>
</feature>
<dbReference type="RefSeq" id="WP_378483580.1">
    <property type="nucleotide sequence ID" value="NZ_JBHUFB010000003.1"/>
</dbReference>
<name>A0ABW4NXV6_9NOCA</name>
<keyword evidence="9 13" id="KW-0378">Hydrolase</keyword>
<feature type="domain" description="GTP cyclohydrolase II" evidence="14">
    <location>
        <begin position="216"/>
        <end position="377"/>
    </location>
</feature>
<dbReference type="SUPFAM" id="SSF142695">
    <property type="entry name" value="RibA-like"/>
    <property type="match status" value="1"/>
</dbReference>
<feature type="binding site" evidence="13">
    <location>
        <position position="361"/>
    </location>
    <ligand>
        <name>GTP</name>
        <dbReference type="ChEBI" id="CHEBI:37565"/>
    </ligand>
</feature>
<dbReference type="PIRSF" id="PIRSF001259">
    <property type="entry name" value="RibA"/>
    <property type="match status" value="1"/>
</dbReference>
<dbReference type="NCBIfam" id="NF001591">
    <property type="entry name" value="PRK00393.1"/>
    <property type="match status" value="1"/>
</dbReference>
<comment type="similarity">
    <text evidence="13">Belongs to the GTP cyclohydrolase II family.</text>
</comment>
<feature type="active site" description="Proton acceptor" evidence="13">
    <location>
        <position position="333"/>
    </location>
</feature>
<comment type="pathway">
    <text evidence="3 13">Cofactor biosynthesis; riboflavin biosynthesis; 5-amino-6-(D-ribitylamino)uracil from GTP: step 1/4.</text>
</comment>
<dbReference type="Gene3D" id="3.90.870.10">
    <property type="entry name" value="DHBP synthase"/>
    <property type="match status" value="1"/>
</dbReference>
<sequence>MNRVEAALAALRAGRPVLVSDDANRENEGDVILAAHAVTPEWVAWTVRHTSGLLCAPMSVARADALALPAMVADNQDPKQTAYTVTVDAATGVTTGISAADRARTLRVLADPASSAGDLIRPGHVLPLRARPGGVLERRGHTEAAVDLCALAGLPAVGVIAELVADDGSMLTWPGIEDLGARHDLPVLTIEELANHRRTHRLPDPVEPEGRIERGDEASMPTRFGTFRAVGYLDRLTGAEHVALVAGELGAGPLVRVHSECLTGESFSSQRCECGPQLDAGLERIAAEGGVLVYLRGHEGRGIGLLKKIAAYRLQDQGLDTVQANLELDEPADGREYGGAAAILQDLGVGSVRLLTNNPAKIAGLEEHGVTVAERVPLHVGVVPANVRYLETKRRSMGHLLPTSAHTGIR</sequence>
<dbReference type="InterPro" id="IPR032677">
    <property type="entry name" value="GTP_cyclohydro_II"/>
</dbReference>
<evidence type="ECO:0000256" key="6">
    <source>
        <dbReference type="ARBA" id="ARBA00022619"/>
    </source>
</evidence>
<evidence type="ECO:0000256" key="10">
    <source>
        <dbReference type="ARBA" id="ARBA00022833"/>
    </source>
</evidence>
<evidence type="ECO:0000256" key="1">
    <source>
        <dbReference type="ARBA" id="ARBA00000141"/>
    </source>
</evidence>
<keyword evidence="7 13" id="KW-0479">Metal-binding</keyword>